<evidence type="ECO:0008006" key="3">
    <source>
        <dbReference type="Google" id="ProtNLM"/>
    </source>
</evidence>
<dbReference type="InterPro" id="IPR016084">
    <property type="entry name" value="Haem_Oase-like_multi-hlx"/>
</dbReference>
<accession>A0A067Z2B8</accession>
<organism evidence="1 2">
    <name type="scientific">Gluconobacter oxydans DSM 3504</name>
    <dbReference type="NCBI Taxonomy" id="1288313"/>
    <lineage>
        <taxon>Bacteria</taxon>
        <taxon>Pseudomonadati</taxon>
        <taxon>Pseudomonadota</taxon>
        <taxon>Alphaproteobacteria</taxon>
        <taxon>Acetobacterales</taxon>
        <taxon>Acetobacteraceae</taxon>
        <taxon>Gluconobacter</taxon>
    </lineage>
</organism>
<sequence length="185" mass="20246">METVGGADEQKNSGLVELRRVSRKAHEAVDEAFSRFELADPQSYGDFLTAHARVLGAAEAYLSRHAASLPVWRPRAALLKNDLLQMGLPVPAVHAECLPGREGTAMGVLYVLEGSRLGGRVLSARVAEGLPRTYLSAFHQKGEWPAFLERLGQYLDESDAVRRQAVTEGAVATFALFRKSAERQD</sequence>
<evidence type="ECO:0000313" key="1">
    <source>
        <dbReference type="EMBL" id="AHK70182.1"/>
    </source>
</evidence>
<name>A0A067Z2B8_GLUOY</name>
<dbReference type="Proteomes" id="UP000031656">
    <property type="component" value="Chromosome"/>
</dbReference>
<dbReference type="KEGG" id="goy:GLS_c02650"/>
<dbReference type="GeneID" id="56904510"/>
<dbReference type="RefSeq" id="WP_052327413.1">
    <property type="nucleotide sequence ID" value="NZ_CP004373.1"/>
</dbReference>
<proteinExistence type="predicted"/>
<gene>
    <name evidence="1" type="ORF">GLS_c02650</name>
</gene>
<dbReference type="Gene3D" id="1.20.910.10">
    <property type="entry name" value="Heme oxygenase-like"/>
    <property type="match status" value="1"/>
</dbReference>
<reference evidence="1 2" key="1">
    <citation type="journal article" date="2015" name="Appl. Microbiol. Biotechnol.">
        <title>The consequence of an additional NADH dehydrogenase paralog on the growth of Gluconobacter oxydans DSM3504.</title>
        <authorList>
            <person name="Kostner D."/>
            <person name="Luchterhand B."/>
            <person name="Junker A."/>
            <person name="Volland S."/>
            <person name="Daniel R."/>
            <person name="Buchs J."/>
            <person name="Liebl W."/>
            <person name="Ehrenreich A."/>
        </authorList>
    </citation>
    <scope>NUCLEOTIDE SEQUENCE [LARGE SCALE GENOMIC DNA]</scope>
    <source>
        <strain evidence="1">DSM 3504</strain>
    </source>
</reference>
<evidence type="ECO:0000313" key="2">
    <source>
        <dbReference type="Proteomes" id="UP000031656"/>
    </source>
</evidence>
<dbReference type="EMBL" id="CP004373">
    <property type="protein sequence ID" value="AHK70182.1"/>
    <property type="molecule type" value="Genomic_DNA"/>
</dbReference>
<dbReference type="SUPFAM" id="SSF48613">
    <property type="entry name" value="Heme oxygenase-like"/>
    <property type="match status" value="1"/>
</dbReference>
<dbReference type="HOGENOM" id="CLU_085041_4_0_5"/>
<dbReference type="CDD" id="cd19166">
    <property type="entry name" value="HemeO-bac"/>
    <property type="match status" value="1"/>
</dbReference>
<protein>
    <recommendedName>
        <fullName evidence="3">Heme oxygenase</fullName>
    </recommendedName>
</protein>
<dbReference type="AlphaFoldDB" id="A0A067Z2B8"/>